<reference evidence="1" key="1">
    <citation type="submission" date="2023-03" db="EMBL/GenBank/DDBJ databases">
        <title>Massive genome expansion in bonnet fungi (Mycena s.s.) driven by repeated elements and novel gene families across ecological guilds.</title>
        <authorList>
            <consortium name="Lawrence Berkeley National Laboratory"/>
            <person name="Harder C.B."/>
            <person name="Miyauchi S."/>
            <person name="Viragh M."/>
            <person name="Kuo A."/>
            <person name="Thoen E."/>
            <person name="Andreopoulos B."/>
            <person name="Lu D."/>
            <person name="Skrede I."/>
            <person name="Drula E."/>
            <person name="Henrissat B."/>
            <person name="Morin E."/>
            <person name="Kohler A."/>
            <person name="Barry K."/>
            <person name="LaButti K."/>
            <person name="Morin E."/>
            <person name="Salamov A."/>
            <person name="Lipzen A."/>
            <person name="Mereny Z."/>
            <person name="Hegedus B."/>
            <person name="Baldrian P."/>
            <person name="Stursova M."/>
            <person name="Weitz H."/>
            <person name="Taylor A."/>
            <person name="Grigoriev I.V."/>
            <person name="Nagy L.G."/>
            <person name="Martin F."/>
            <person name="Kauserud H."/>
        </authorList>
    </citation>
    <scope>NUCLEOTIDE SEQUENCE</scope>
    <source>
        <strain evidence="1">CBHHK002</strain>
    </source>
</reference>
<accession>A0AAD7A6U7</accession>
<name>A0AAD7A6U7_9AGAR</name>
<evidence type="ECO:0008006" key="3">
    <source>
        <dbReference type="Google" id="ProtNLM"/>
    </source>
</evidence>
<evidence type="ECO:0000313" key="1">
    <source>
        <dbReference type="EMBL" id="KAJ7350741.1"/>
    </source>
</evidence>
<gene>
    <name evidence="1" type="ORF">DFH08DRAFT_935499</name>
</gene>
<organism evidence="1 2">
    <name type="scientific">Mycena albidolilacea</name>
    <dbReference type="NCBI Taxonomy" id="1033008"/>
    <lineage>
        <taxon>Eukaryota</taxon>
        <taxon>Fungi</taxon>
        <taxon>Dikarya</taxon>
        <taxon>Basidiomycota</taxon>
        <taxon>Agaricomycotina</taxon>
        <taxon>Agaricomycetes</taxon>
        <taxon>Agaricomycetidae</taxon>
        <taxon>Agaricales</taxon>
        <taxon>Marasmiineae</taxon>
        <taxon>Mycenaceae</taxon>
        <taxon>Mycena</taxon>
    </lineage>
</organism>
<evidence type="ECO:0000313" key="2">
    <source>
        <dbReference type="Proteomes" id="UP001218218"/>
    </source>
</evidence>
<keyword evidence="2" id="KW-1185">Reference proteome</keyword>
<protein>
    <recommendedName>
        <fullName evidence="3">F-box domain-containing protein</fullName>
    </recommendedName>
</protein>
<dbReference type="EMBL" id="JARIHO010000014">
    <property type="protein sequence ID" value="KAJ7350741.1"/>
    <property type="molecule type" value="Genomic_DNA"/>
</dbReference>
<dbReference type="AlphaFoldDB" id="A0AAD7A6U7"/>
<dbReference type="Proteomes" id="UP001218218">
    <property type="component" value="Unassembled WGS sequence"/>
</dbReference>
<sequence>MFSRSTPSRRAPEGGTRQLAGNALVLGDLHALVVKLEGRMGVQERKIAVLEQENSELWQEIHRLKGPRLPLEIFFLIVGSARDDKKALKTFSLVSKSWMHITREILFARISLRGVKPLPFPNNPHCTIFPYVQVMDIGNETEDVGMQRVPNWLDDFNFFLHMPKFTALTSLDLESFDSLDFDTVIRAMPPAMKGRIQKLGIQRPGASMLAITSFISNFANLTTLEVGDIHGHWEADGLAPLLSTNEVLPPPPASITKLFFRESGLLPLNVLKWFTEAHSGVIKSLSPHTLATTHSGEFRDFIHCFRTSLTELFILILHEDDTTQLLGPQYLIMLRQLRSIVLNFYHATSNWVPNIIAQLPSSIEKITIYVEAWDLARNESVATWPELDHMLVGTTFPSLRNLTMAIRDSADKEKHKQQMLKLLPLSAKKRILTLKCKP</sequence>
<comment type="caution">
    <text evidence="1">The sequence shown here is derived from an EMBL/GenBank/DDBJ whole genome shotgun (WGS) entry which is preliminary data.</text>
</comment>
<proteinExistence type="predicted"/>